<organism evidence="8 9">
    <name type="scientific">Penicillium salamii</name>
    <dbReference type="NCBI Taxonomy" id="1612424"/>
    <lineage>
        <taxon>Eukaryota</taxon>
        <taxon>Fungi</taxon>
        <taxon>Dikarya</taxon>
        <taxon>Ascomycota</taxon>
        <taxon>Pezizomycotina</taxon>
        <taxon>Eurotiomycetes</taxon>
        <taxon>Eurotiomycetidae</taxon>
        <taxon>Eurotiales</taxon>
        <taxon>Aspergillaceae</taxon>
        <taxon>Penicillium</taxon>
    </lineage>
</organism>
<evidence type="ECO:0000256" key="1">
    <source>
        <dbReference type="ARBA" id="ARBA00004141"/>
    </source>
</evidence>
<evidence type="ECO:0000256" key="6">
    <source>
        <dbReference type="SAM" id="Phobius"/>
    </source>
</evidence>
<dbReference type="GO" id="GO:0016020">
    <property type="term" value="C:membrane"/>
    <property type="evidence" value="ECO:0007669"/>
    <property type="project" value="UniProtKB-SubCell"/>
</dbReference>
<dbReference type="AlphaFoldDB" id="A0A9W4NXK0"/>
<feature type="domain" description="Rhodopsin" evidence="7">
    <location>
        <begin position="219"/>
        <end position="309"/>
    </location>
</feature>
<protein>
    <recommendedName>
        <fullName evidence="7">Rhodopsin domain-containing protein</fullName>
    </recommendedName>
</protein>
<feature type="transmembrane region" description="Helical" evidence="6">
    <location>
        <begin position="40"/>
        <end position="64"/>
    </location>
</feature>
<dbReference type="PANTHER" id="PTHR33048">
    <property type="entry name" value="PTH11-LIKE INTEGRAL MEMBRANE PROTEIN (AFU_ORTHOLOGUE AFUA_5G11245)"/>
    <property type="match status" value="1"/>
</dbReference>
<keyword evidence="9" id="KW-1185">Reference proteome</keyword>
<evidence type="ECO:0000256" key="5">
    <source>
        <dbReference type="ARBA" id="ARBA00038359"/>
    </source>
</evidence>
<feature type="transmembrane region" description="Helical" evidence="6">
    <location>
        <begin position="234"/>
        <end position="258"/>
    </location>
</feature>
<keyword evidence="3 6" id="KW-1133">Transmembrane helix</keyword>
<dbReference type="PANTHER" id="PTHR33048:SF2">
    <property type="entry name" value="SRPK"/>
    <property type="match status" value="1"/>
</dbReference>
<feature type="domain" description="Rhodopsin" evidence="7">
    <location>
        <begin position="21"/>
        <end position="203"/>
    </location>
</feature>
<evidence type="ECO:0000259" key="7">
    <source>
        <dbReference type="Pfam" id="PF20684"/>
    </source>
</evidence>
<keyword evidence="2 6" id="KW-0812">Transmembrane</keyword>
<dbReference type="EMBL" id="CAJVPG010000455">
    <property type="protein sequence ID" value="CAG8427726.1"/>
    <property type="molecule type" value="Genomic_DNA"/>
</dbReference>
<evidence type="ECO:0000256" key="2">
    <source>
        <dbReference type="ARBA" id="ARBA00022692"/>
    </source>
</evidence>
<evidence type="ECO:0000256" key="3">
    <source>
        <dbReference type="ARBA" id="ARBA00022989"/>
    </source>
</evidence>
<comment type="similarity">
    <text evidence="5">Belongs to the SAT4 family.</text>
</comment>
<dbReference type="Pfam" id="PF20684">
    <property type="entry name" value="Fung_rhodopsin"/>
    <property type="match status" value="2"/>
</dbReference>
<comment type="subcellular location">
    <subcellularLocation>
        <location evidence="1">Membrane</location>
        <topology evidence="1">Multi-pass membrane protein</topology>
    </subcellularLocation>
</comment>
<accession>A0A9W4NXK0</accession>
<evidence type="ECO:0000256" key="4">
    <source>
        <dbReference type="ARBA" id="ARBA00023136"/>
    </source>
</evidence>
<dbReference type="InterPro" id="IPR049326">
    <property type="entry name" value="Rhodopsin_dom_fungi"/>
</dbReference>
<dbReference type="InterPro" id="IPR052337">
    <property type="entry name" value="SAT4-like"/>
</dbReference>
<proteinExistence type="inferred from homology"/>
<reference evidence="8" key="1">
    <citation type="submission" date="2021-07" db="EMBL/GenBank/DDBJ databases">
        <authorList>
            <person name="Branca A.L. A."/>
        </authorList>
    </citation>
    <scope>NUCLEOTIDE SEQUENCE</scope>
</reference>
<evidence type="ECO:0000313" key="9">
    <source>
        <dbReference type="Proteomes" id="UP001152649"/>
    </source>
</evidence>
<name>A0A9W4NXK0_9EURO</name>
<comment type="caution">
    <text evidence="8">The sequence shown here is derived from an EMBL/GenBank/DDBJ whole genome shotgun (WGS) entry which is preliminary data.</text>
</comment>
<evidence type="ECO:0000313" key="8">
    <source>
        <dbReference type="EMBL" id="CAG8427726.1"/>
    </source>
</evidence>
<keyword evidence="4 6" id="KW-0472">Membrane</keyword>
<feature type="transmembrane region" description="Helical" evidence="6">
    <location>
        <begin position="97"/>
        <end position="118"/>
    </location>
</feature>
<feature type="transmembrane region" description="Helical" evidence="6">
    <location>
        <begin position="6"/>
        <end position="28"/>
    </location>
</feature>
<gene>
    <name evidence="8" type="ORF">PSALAMII_LOCUS10655</name>
</gene>
<feature type="transmembrane region" description="Helical" evidence="6">
    <location>
        <begin position="130"/>
        <end position="152"/>
    </location>
</feature>
<dbReference type="Proteomes" id="UP001152649">
    <property type="component" value="Unassembled WGS sequence"/>
</dbReference>
<dbReference type="OrthoDB" id="5416097at2759"/>
<feature type="transmembrane region" description="Helical" evidence="6">
    <location>
        <begin position="180"/>
        <end position="201"/>
    </location>
</feature>
<sequence>MGDFNTEAFTLLALSIVIIGLRTTARWIMVGPKNFQADDYLMLVACVVYGLETGAAYMVGAWFMGLANNAMTDEQRVNLSPDSEEYRLRVGGSKVQMAGWSLYTLLLWLLKTCMAFFYSRLTAGLINMRARIHIAFGFIAATYIATICSILFGCHPMHKNWQINPDPGNYCQPAVSKIDIYVTVVLNVITDIYLISIPAPVSYSRRPPISPLTNTFFSKMLFKARLKWREKLELVILFSGGLFVMMAGILRCVLILTVSSLEIDLKNQTLMHNQAGANGAQQAGSWACRETFVAVVIGNVPMIYPMFRRVARRAGLYITSRSGSESYPAYPLSDENTDGGYGRRRRKFHHPLSLPETHWINTVSDEQMILPTSRQAPPTCTAGERDWDANSQGSQGIKVVHETIVHSAEKTPRR</sequence>